<name>A0ABM8IGU1_9BACE</name>
<sequence>MKKSKHSENEILKTVNQFDRVLSADVICREYGISHTTRKKSIQDYGKKEKMS</sequence>
<evidence type="ECO:0000313" key="2">
    <source>
        <dbReference type="Proteomes" id="UP001496674"/>
    </source>
</evidence>
<reference evidence="1 2" key="1">
    <citation type="submission" date="2023-04" db="EMBL/GenBank/DDBJ databases">
        <title>Draft genome sequence of acteroides sedimenti strain YN3PY1.</title>
        <authorList>
            <person name="Yoshida N."/>
        </authorList>
    </citation>
    <scope>NUCLEOTIDE SEQUENCE [LARGE SCALE GENOMIC DNA]</scope>
    <source>
        <strain evidence="1 2">YN3PY1</strain>
    </source>
</reference>
<evidence type="ECO:0008006" key="3">
    <source>
        <dbReference type="Google" id="ProtNLM"/>
    </source>
</evidence>
<accession>A0ABM8IGU1</accession>
<dbReference type="Proteomes" id="UP001496674">
    <property type="component" value="Chromosome"/>
</dbReference>
<keyword evidence="2" id="KW-1185">Reference proteome</keyword>
<organism evidence="1 2">
    <name type="scientific">Bacteroides sedimenti</name>
    <dbReference type="NCBI Taxonomy" id="2136147"/>
    <lineage>
        <taxon>Bacteria</taxon>
        <taxon>Pseudomonadati</taxon>
        <taxon>Bacteroidota</taxon>
        <taxon>Bacteroidia</taxon>
        <taxon>Bacteroidales</taxon>
        <taxon>Bacteroidaceae</taxon>
        <taxon>Bacteroides</taxon>
    </lineage>
</organism>
<evidence type="ECO:0000313" key="1">
    <source>
        <dbReference type="EMBL" id="BEG99208.1"/>
    </source>
</evidence>
<gene>
    <name evidence="1" type="ORF">BSYN_14730</name>
</gene>
<proteinExistence type="predicted"/>
<dbReference type="EMBL" id="AP028055">
    <property type="protein sequence ID" value="BEG99208.1"/>
    <property type="molecule type" value="Genomic_DNA"/>
</dbReference>
<protein>
    <recommendedName>
        <fullName evidence="3">Transposase</fullName>
    </recommendedName>
</protein>